<comment type="caution">
    <text evidence="2">The sequence shown here is derived from an EMBL/GenBank/DDBJ whole genome shotgun (WGS) entry which is preliminary data.</text>
</comment>
<keyword evidence="3" id="KW-1185">Reference proteome</keyword>
<dbReference type="Proteomes" id="UP000828390">
    <property type="component" value="Unassembled WGS sequence"/>
</dbReference>
<evidence type="ECO:0000313" key="2">
    <source>
        <dbReference type="EMBL" id="KAH3814845.1"/>
    </source>
</evidence>
<keyword evidence="1" id="KW-0812">Transmembrane</keyword>
<keyword evidence="1" id="KW-0472">Membrane</keyword>
<reference evidence="2" key="2">
    <citation type="submission" date="2020-11" db="EMBL/GenBank/DDBJ databases">
        <authorList>
            <person name="McCartney M.A."/>
            <person name="Auch B."/>
            <person name="Kono T."/>
            <person name="Mallez S."/>
            <person name="Becker A."/>
            <person name="Gohl D.M."/>
            <person name="Silverstein K.A.T."/>
            <person name="Koren S."/>
            <person name="Bechman K.B."/>
            <person name="Herman A."/>
            <person name="Abrahante J.E."/>
            <person name="Garbe J."/>
        </authorList>
    </citation>
    <scope>NUCLEOTIDE SEQUENCE</scope>
    <source>
        <strain evidence="2">Duluth1</strain>
        <tissue evidence="2">Whole animal</tissue>
    </source>
</reference>
<name>A0A9D4GH16_DREPO</name>
<dbReference type="EMBL" id="JAIWYP010000006">
    <property type="protein sequence ID" value="KAH3814845.1"/>
    <property type="molecule type" value="Genomic_DNA"/>
</dbReference>
<evidence type="ECO:0000313" key="3">
    <source>
        <dbReference type="Proteomes" id="UP000828390"/>
    </source>
</evidence>
<sequence length="60" mass="7051">MFIPKLIGTLFVCLMVYFVTICADKFINRNSFKLFGYYNDMVSVFRYEPRSKKTGLYSCA</sequence>
<protein>
    <submittedName>
        <fullName evidence="2">Uncharacterized protein</fullName>
    </submittedName>
</protein>
<feature type="transmembrane region" description="Helical" evidence="1">
    <location>
        <begin position="6"/>
        <end position="27"/>
    </location>
</feature>
<evidence type="ECO:0000256" key="1">
    <source>
        <dbReference type="SAM" id="Phobius"/>
    </source>
</evidence>
<accession>A0A9D4GH16</accession>
<organism evidence="2 3">
    <name type="scientific">Dreissena polymorpha</name>
    <name type="common">Zebra mussel</name>
    <name type="synonym">Mytilus polymorpha</name>
    <dbReference type="NCBI Taxonomy" id="45954"/>
    <lineage>
        <taxon>Eukaryota</taxon>
        <taxon>Metazoa</taxon>
        <taxon>Spiralia</taxon>
        <taxon>Lophotrochozoa</taxon>
        <taxon>Mollusca</taxon>
        <taxon>Bivalvia</taxon>
        <taxon>Autobranchia</taxon>
        <taxon>Heteroconchia</taxon>
        <taxon>Euheterodonta</taxon>
        <taxon>Imparidentia</taxon>
        <taxon>Neoheterodontei</taxon>
        <taxon>Myida</taxon>
        <taxon>Dreissenoidea</taxon>
        <taxon>Dreissenidae</taxon>
        <taxon>Dreissena</taxon>
    </lineage>
</organism>
<keyword evidence="1" id="KW-1133">Transmembrane helix</keyword>
<gene>
    <name evidence="2" type="ORF">DPMN_143358</name>
</gene>
<dbReference type="AlphaFoldDB" id="A0A9D4GH16"/>
<proteinExistence type="predicted"/>
<reference evidence="2" key="1">
    <citation type="journal article" date="2019" name="bioRxiv">
        <title>The Genome of the Zebra Mussel, Dreissena polymorpha: A Resource for Invasive Species Research.</title>
        <authorList>
            <person name="McCartney M.A."/>
            <person name="Auch B."/>
            <person name="Kono T."/>
            <person name="Mallez S."/>
            <person name="Zhang Y."/>
            <person name="Obille A."/>
            <person name="Becker A."/>
            <person name="Abrahante J.E."/>
            <person name="Garbe J."/>
            <person name="Badalamenti J.P."/>
            <person name="Herman A."/>
            <person name="Mangelson H."/>
            <person name="Liachko I."/>
            <person name="Sullivan S."/>
            <person name="Sone E.D."/>
            <person name="Koren S."/>
            <person name="Silverstein K.A.T."/>
            <person name="Beckman K.B."/>
            <person name="Gohl D.M."/>
        </authorList>
    </citation>
    <scope>NUCLEOTIDE SEQUENCE</scope>
    <source>
        <strain evidence="2">Duluth1</strain>
        <tissue evidence="2">Whole animal</tissue>
    </source>
</reference>